<name>A0AAD5IT72_ACENE</name>
<keyword evidence="3" id="KW-0808">Transferase</keyword>
<evidence type="ECO:0000256" key="4">
    <source>
        <dbReference type="ARBA" id="ARBA00022692"/>
    </source>
</evidence>
<feature type="transmembrane region" description="Helical" evidence="9">
    <location>
        <begin position="6"/>
        <end position="24"/>
    </location>
</feature>
<sequence>MDAELRNLTMIWFIVLLSLSYCYAIGKKIPKGVKRLLYVLPIIVIFLYLPLNLYSFYINSLVFFSITWLGNSKLLLFAFGKGPLSSNPSMSLVVFLAVASLPIKLQQNGRNKQQPYPENPKNNSSSILINAIKVSLMAIIIYITKNYGVYIHPEILLHFMNCLQFYLPLEMIPTLISALVGSLLGLELEPNFKDPFLSTSLQDFWGRRWNLAASDILRLTVYGPTKKMFTYVFGDRWATSPAVVTTFLVSGFIHDLMFYYMVRRGEMTVCYFLLHGMCVAVEIEIKKTFKKWRFPRMISMSLTLGFMSITSTWFWFPIIKRLVGTG</sequence>
<keyword evidence="4 9" id="KW-0812">Transmembrane</keyword>
<evidence type="ECO:0000256" key="2">
    <source>
        <dbReference type="ARBA" id="ARBA00007282"/>
    </source>
</evidence>
<gene>
    <name evidence="11" type="ORF">LWI28_004384</name>
</gene>
<accession>A0AAD5IT72</accession>
<evidence type="ECO:0000259" key="10">
    <source>
        <dbReference type="Pfam" id="PF13813"/>
    </source>
</evidence>
<protein>
    <recommendedName>
        <fullName evidence="10">Wax synthase domain-containing protein</fullName>
    </recommendedName>
</protein>
<evidence type="ECO:0000256" key="1">
    <source>
        <dbReference type="ARBA" id="ARBA00004141"/>
    </source>
</evidence>
<keyword evidence="8" id="KW-0012">Acyltransferase</keyword>
<feature type="transmembrane region" description="Helical" evidence="9">
    <location>
        <begin position="127"/>
        <end position="145"/>
    </location>
</feature>
<comment type="similarity">
    <text evidence="2">Belongs to the wax synthase family.</text>
</comment>
<evidence type="ECO:0000256" key="7">
    <source>
        <dbReference type="ARBA" id="ARBA00023136"/>
    </source>
</evidence>
<keyword evidence="12" id="KW-1185">Reference proteome</keyword>
<feature type="transmembrane region" description="Helical" evidence="9">
    <location>
        <begin position="237"/>
        <end position="262"/>
    </location>
</feature>
<feature type="transmembrane region" description="Helical" evidence="9">
    <location>
        <begin position="297"/>
        <end position="316"/>
    </location>
</feature>
<keyword evidence="7 9" id="KW-0472">Membrane</keyword>
<keyword evidence="6" id="KW-0443">Lipid metabolism</keyword>
<dbReference type="GO" id="GO:0008374">
    <property type="term" value="F:O-acyltransferase activity"/>
    <property type="evidence" value="ECO:0007669"/>
    <property type="project" value="InterPro"/>
</dbReference>
<evidence type="ECO:0000256" key="3">
    <source>
        <dbReference type="ARBA" id="ARBA00022679"/>
    </source>
</evidence>
<dbReference type="GO" id="GO:0016020">
    <property type="term" value="C:membrane"/>
    <property type="evidence" value="ECO:0007669"/>
    <property type="project" value="UniProtKB-SubCell"/>
</dbReference>
<reference evidence="11" key="2">
    <citation type="submission" date="2023-02" db="EMBL/GenBank/DDBJ databases">
        <authorList>
            <person name="Swenson N.G."/>
            <person name="Wegrzyn J.L."/>
            <person name="Mcevoy S.L."/>
        </authorList>
    </citation>
    <scope>NUCLEOTIDE SEQUENCE</scope>
    <source>
        <strain evidence="11">91603</strain>
        <tissue evidence="11">Leaf</tissue>
    </source>
</reference>
<dbReference type="Proteomes" id="UP001064489">
    <property type="component" value="Chromosome 5"/>
</dbReference>
<evidence type="ECO:0000256" key="5">
    <source>
        <dbReference type="ARBA" id="ARBA00022989"/>
    </source>
</evidence>
<reference evidence="11" key="1">
    <citation type="journal article" date="2022" name="Plant J.">
        <title>Strategies of tolerance reflected in two North American maple genomes.</title>
        <authorList>
            <person name="McEvoy S.L."/>
            <person name="Sezen U.U."/>
            <person name="Trouern-Trend A."/>
            <person name="McMahon S.M."/>
            <person name="Schaberg P.G."/>
            <person name="Yang J."/>
            <person name="Wegrzyn J.L."/>
            <person name="Swenson N.G."/>
        </authorList>
    </citation>
    <scope>NUCLEOTIDE SEQUENCE</scope>
    <source>
        <strain evidence="11">91603</strain>
    </source>
</reference>
<dbReference type="InterPro" id="IPR044851">
    <property type="entry name" value="Wax_synthase"/>
</dbReference>
<dbReference type="PANTHER" id="PTHR31595">
    <property type="entry name" value="LONG-CHAIN-ALCOHOL O-FATTY-ACYLTRANSFERASE 3-RELATED"/>
    <property type="match status" value="1"/>
</dbReference>
<evidence type="ECO:0000256" key="9">
    <source>
        <dbReference type="SAM" id="Phobius"/>
    </source>
</evidence>
<feature type="transmembrane region" description="Helical" evidence="9">
    <location>
        <begin position="36"/>
        <end position="69"/>
    </location>
</feature>
<comment type="caution">
    <text evidence="11">The sequence shown here is derived from an EMBL/GenBank/DDBJ whole genome shotgun (WGS) entry which is preliminary data.</text>
</comment>
<dbReference type="AlphaFoldDB" id="A0AAD5IT72"/>
<evidence type="ECO:0000313" key="11">
    <source>
        <dbReference type="EMBL" id="KAI9176567.1"/>
    </source>
</evidence>
<dbReference type="Pfam" id="PF13813">
    <property type="entry name" value="MBOAT_2"/>
    <property type="match status" value="1"/>
</dbReference>
<proteinExistence type="inferred from homology"/>
<dbReference type="PANTHER" id="PTHR31595:SF51">
    <property type="entry name" value="WAX SYNTHASE DOMAIN-CONTAINING PROTEIN"/>
    <property type="match status" value="1"/>
</dbReference>
<dbReference type="GO" id="GO:0006629">
    <property type="term" value="P:lipid metabolic process"/>
    <property type="evidence" value="ECO:0007669"/>
    <property type="project" value="UniProtKB-KW"/>
</dbReference>
<evidence type="ECO:0000256" key="6">
    <source>
        <dbReference type="ARBA" id="ARBA00023098"/>
    </source>
</evidence>
<feature type="domain" description="Wax synthase" evidence="10">
    <location>
        <begin position="189"/>
        <end position="273"/>
    </location>
</feature>
<organism evidence="11 12">
    <name type="scientific">Acer negundo</name>
    <name type="common">Box elder</name>
    <dbReference type="NCBI Taxonomy" id="4023"/>
    <lineage>
        <taxon>Eukaryota</taxon>
        <taxon>Viridiplantae</taxon>
        <taxon>Streptophyta</taxon>
        <taxon>Embryophyta</taxon>
        <taxon>Tracheophyta</taxon>
        <taxon>Spermatophyta</taxon>
        <taxon>Magnoliopsida</taxon>
        <taxon>eudicotyledons</taxon>
        <taxon>Gunneridae</taxon>
        <taxon>Pentapetalae</taxon>
        <taxon>rosids</taxon>
        <taxon>malvids</taxon>
        <taxon>Sapindales</taxon>
        <taxon>Sapindaceae</taxon>
        <taxon>Hippocastanoideae</taxon>
        <taxon>Acereae</taxon>
        <taxon>Acer</taxon>
    </lineage>
</organism>
<dbReference type="InterPro" id="IPR032805">
    <property type="entry name" value="Wax_synthase_dom"/>
</dbReference>
<comment type="subcellular location">
    <subcellularLocation>
        <location evidence="1">Membrane</location>
        <topology evidence="1">Multi-pass membrane protein</topology>
    </subcellularLocation>
</comment>
<feature type="transmembrane region" description="Helical" evidence="9">
    <location>
        <begin position="165"/>
        <end position="186"/>
    </location>
</feature>
<keyword evidence="5 9" id="KW-1133">Transmembrane helix</keyword>
<evidence type="ECO:0000256" key="8">
    <source>
        <dbReference type="ARBA" id="ARBA00023315"/>
    </source>
</evidence>
<evidence type="ECO:0000313" key="12">
    <source>
        <dbReference type="Proteomes" id="UP001064489"/>
    </source>
</evidence>
<dbReference type="EMBL" id="JAJSOW010000102">
    <property type="protein sequence ID" value="KAI9176567.1"/>
    <property type="molecule type" value="Genomic_DNA"/>
</dbReference>